<dbReference type="CDD" id="cd02121">
    <property type="entry name" value="PA_GCPII_like"/>
    <property type="match status" value="1"/>
</dbReference>
<dbReference type="SUPFAM" id="SSF47672">
    <property type="entry name" value="Transferrin receptor-like dimerisation domain"/>
    <property type="match status" value="1"/>
</dbReference>
<dbReference type="Gene3D" id="1.20.930.40">
    <property type="entry name" value="Transferrin receptor-like, dimerisation domain"/>
    <property type="match status" value="1"/>
</dbReference>
<evidence type="ECO:0000259" key="3">
    <source>
        <dbReference type="Pfam" id="PF04253"/>
    </source>
</evidence>
<dbReference type="SUPFAM" id="SSF52025">
    <property type="entry name" value="PA domain"/>
    <property type="match status" value="1"/>
</dbReference>
<evidence type="ECO:0000313" key="6">
    <source>
        <dbReference type="Proteomes" id="UP000241890"/>
    </source>
</evidence>
<proteinExistence type="inferred from homology"/>
<dbReference type="InParanoid" id="A0A2R5G5K5"/>
<feature type="domain" description="Transferrin receptor-like dimerisation" evidence="3">
    <location>
        <begin position="568"/>
        <end position="639"/>
    </location>
</feature>
<dbReference type="PANTHER" id="PTHR10404:SF46">
    <property type="entry name" value="VACUOLAR PROTEIN SORTING-ASSOCIATED PROTEIN 70"/>
    <property type="match status" value="1"/>
</dbReference>
<dbReference type="Gene3D" id="3.40.630.10">
    <property type="entry name" value="Zn peptidases"/>
    <property type="match status" value="1"/>
</dbReference>
<gene>
    <name evidence="5" type="ORF">FCC1311_018482</name>
</gene>
<dbReference type="InterPro" id="IPR046450">
    <property type="entry name" value="PA_dom_sf"/>
</dbReference>
<dbReference type="PANTHER" id="PTHR10404">
    <property type="entry name" value="N-ACETYLATED-ALPHA-LINKED ACIDIC DIPEPTIDASE"/>
    <property type="match status" value="1"/>
</dbReference>
<dbReference type="AlphaFoldDB" id="A0A2R5G5K5"/>
<evidence type="ECO:0000259" key="2">
    <source>
        <dbReference type="Pfam" id="PF02225"/>
    </source>
</evidence>
<dbReference type="InterPro" id="IPR003137">
    <property type="entry name" value="PA_domain"/>
</dbReference>
<comment type="caution">
    <text evidence="5">The sequence shown here is derived from an EMBL/GenBank/DDBJ whole genome shotgun (WGS) entry which is preliminary data.</text>
</comment>
<dbReference type="InterPro" id="IPR007484">
    <property type="entry name" value="Peptidase_M28"/>
</dbReference>
<accession>A0A2R5G5K5</accession>
<dbReference type="SUPFAM" id="SSF53187">
    <property type="entry name" value="Zn-dependent exopeptidases"/>
    <property type="match status" value="1"/>
</dbReference>
<comment type="similarity">
    <text evidence="1">Belongs to the peptidase M28 family. M28B subfamily.</text>
</comment>
<evidence type="ECO:0000259" key="4">
    <source>
        <dbReference type="Pfam" id="PF04389"/>
    </source>
</evidence>
<feature type="domain" description="Peptidase M28" evidence="4">
    <location>
        <begin position="299"/>
        <end position="497"/>
    </location>
</feature>
<dbReference type="FunFam" id="3.40.630.10:FF:000101">
    <property type="entry name" value="N-acetylated alpha-linked acidic dipeptidase like 1"/>
    <property type="match status" value="1"/>
</dbReference>
<dbReference type="EMBL" id="BEYU01000014">
    <property type="protein sequence ID" value="GBG25629.1"/>
    <property type="molecule type" value="Genomic_DNA"/>
</dbReference>
<evidence type="ECO:0000313" key="5">
    <source>
        <dbReference type="EMBL" id="GBG25629.1"/>
    </source>
</evidence>
<protein>
    <submittedName>
        <fullName evidence="5">Transferrin receptor protein 2</fullName>
    </submittedName>
</protein>
<dbReference type="InterPro" id="IPR039373">
    <property type="entry name" value="Peptidase_M28B"/>
</dbReference>
<evidence type="ECO:0000256" key="1">
    <source>
        <dbReference type="ARBA" id="ARBA00005634"/>
    </source>
</evidence>
<keyword evidence="5" id="KW-0675">Receptor</keyword>
<dbReference type="CDD" id="cd08022">
    <property type="entry name" value="M28_PSMA_like"/>
    <property type="match status" value="1"/>
</dbReference>
<dbReference type="Pfam" id="PF04253">
    <property type="entry name" value="TFR_dimer"/>
    <property type="match status" value="1"/>
</dbReference>
<dbReference type="InterPro" id="IPR036757">
    <property type="entry name" value="TFR-like_dimer_dom_sf"/>
</dbReference>
<dbReference type="Pfam" id="PF02225">
    <property type="entry name" value="PA"/>
    <property type="match status" value="1"/>
</dbReference>
<keyword evidence="6" id="KW-1185">Reference proteome</keyword>
<dbReference type="OrthoDB" id="10013407at2759"/>
<organism evidence="5 6">
    <name type="scientific">Hondaea fermentalgiana</name>
    <dbReference type="NCBI Taxonomy" id="2315210"/>
    <lineage>
        <taxon>Eukaryota</taxon>
        <taxon>Sar</taxon>
        <taxon>Stramenopiles</taxon>
        <taxon>Bigyra</taxon>
        <taxon>Labyrinthulomycetes</taxon>
        <taxon>Thraustochytrida</taxon>
        <taxon>Thraustochytriidae</taxon>
        <taxon>Hondaea</taxon>
    </lineage>
</organism>
<name>A0A2R5G5K5_9STRA</name>
<reference evidence="5 6" key="1">
    <citation type="submission" date="2017-12" db="EMBL/GenBank/DDBJ databases">
        <title>Sequencing, de novo assembly and annotation of complete genome of a new Thraustochytrid species, strain FCC1311.</title>
        <authorList>
            <person name="Sedici K."/>
            <person name="Godart F."/>
            <person name="Aiese Cigliano R."/>
            <person name="Sanseverino W."/>
            <person name="Barakat M."/>
            <person name="Ortet P."/>
            <person name="Marechal E."/>
            <person name="Cagnac O."/>
            <person name="Amato A."/>
        </authorList>
    </citation>
    <scope>NUCLEOTIDE SEQUENCE [LARGE SCALE GENOMIC DNA]</scope>
</reference>
<sequence length="656" mass="70827">MKRSSIEESVMSVPSADLARKWLRHYASTEHMAGTRGDLEMAEFTRDKMQEFGLERAKIVPMDALLSYPIERHIEVVSTDDASQRWSPALEEAILEEDPTSGSRFRNLTFLAYAATGQARGEMVYANYGRPEDFEELEKRGIHVAGKIVLVRYGQCFRGLKIMNAQAFNASAVLIFSDPEDDGFGKGKVYPDGPWRPASSVQRGSAQFNSLCAGDPARAASGFDSKSRCGLERDELIPSIPAIPISYEDVTPLLERLGGPEAPHGFQGGLNLTYRLGPSSGWEATVEVNNTREVKPIWNVIAEIPGSLEADEDQPIVIGNHRDAWVFGAADPNSGSAVLLEVARALGKLVRDGWQPKRTIVLASWSGEEFGLLGSTGWGEANAGGLLKRAALYINTDVGVSGDTFYASASPSVGRAILHAAAVVVNPATGRPLLNDWDASLGTLGSGSDYTVFLDHLGIASMDLRFGASNSFTYGVYHSTYDSYTWIEKEADPTFAHHVALTRLIGVLAVRFSSSAVLPISLADHGAALSRYVDHLGELPKAGSLDLSVLRDAVRAYRESAVTAPLDNDLLGAHERLFLAPEGLPQRPWFKHVLQAPGLYLGYDAKVFPGIDQAVSDGDGALAQSLVARYADLLRSAAARVGRPQASSSLPPQART</sequence>
<dbReference type="InterPro" id="IPR007365">
    <property type="entry name" value="TFR-like_dimer_dom"/>
</dbReference>
<feature type="domain" description="PA" evidence="2">
    <location>
        <begin position="121"/>
        <end position="206"/>
    </location>
</feature>
<dbReference type="Proteomes" id="UP000241890">
    <property type="component" value="Unassembled WGS sequence"/>
</dbReference>
<dbReference type="GO" id="GO:0004180">
    <property type="term" value="F:carboxypeptidase activity"/>
    <property type="evidence" value="ECO:0007669"/>
    <property type="project" value="TreeGrafter"/>
</dbReference>
<dbReference type="Gene3D" id="3.50.30.30">
    <property type="match status" value="1"/>
</dbReference>
<dbReference type="Pfam" id="PF04389">
    <property type="entry name" value="Peptidase_M28"/>
    <property type="match status" value="1"/>
</dbReference>